<organism evidence="1 2">
    <name type="scientific">Caerostris extrusa</name>
    <name type="common">Bark spider</name>
    <name type="synonym">Caerostris bankana</name>
    <dbReference type="NCBI Taxonomy" id="172846"/>
    <lineage>
        <taxon>Eukaryota</taxon>
        <taxon>Metazoa</taxon>
        <taxon>Ecdysozoa</taxon>
        <taxon>Arthropoda</taxon>
        <taxon>Chelicerata</taxon>
        <taxon>Arachnida</taxon>
        <taxon>Araneae</taxon>
        <taxon>Araneomorphae</taxon>
        <taxon>Entelegynae</taxon>
        <taxon>Araneoidea</taxon>
        <taxon>Araneidae</taxon>
        <taxon>Caerostris</taxon>
    </lineage>
</organism>
<name>A0AAV4NH22_CAEEX</name>
<evidence type="ECO:0000313" key="1">
    <source>
        <dbReference type="EMBL" id="GIX83813.1"/>
    </source>
</evidence>
<keyword evidence="2" id="KW-1185">Reference proteome</keyword>
<dbReference type="Proteomes" id="UP001054945">
    <property type="component" value="Unassembled WGS sequence"/>
</dbReference>
<reference evidence="1 2" key="1">
    <citation type="submission" date="2021-06" db="EMBL/GenBank/DDBJ databases">
        <title>Caerostris extrusa draft genome.</title>
        <authorList>
            <person name="Kono N."/>
            <person name="Arakawa K."/>
        </authorList>
    </citation>
    <scope>NUCLEOTIDE SEQUENCE [LARGE SCALE GENOMIC DNA]</scope>
</reference>
<proteinExistence type="predicted"/>
<sequence length="124" mass="14523">MSYSYECRMPNWPPKKKKKSDYYSIYPFLLLFRTKNSSYSHLRNRTKRFQLSREALQDHGHLSTTPDDVNKPILTCRSILYYSMSLPPTITTTPLHRRVGKKHPVVISPHSLSKNGSFFDVTPF</sequence>
<dbReference type="EMBL" id="BPLR01003372">
    <property type="protein sequence ID" value="GIX83813.1"/>
    <property type="molecule type" value="Genomic_DNA"/>
</dbReference>
<protein>
    <submittedName>
        <fullName evidence="1">Uncharacterized protein</fullName>
    </submittedName>
</protein>
<evidence type="ECO:0000313" key="2">
    <source>
        <dbReference type="Proteomes" id="UP001054945"/>
    </source>
</evidence>
<accession>A0AAV4NH22</accession>
<dbReference type="AlphaFoldDB" id="A0AAV4NH22"/>
<comment type="caution">
    <text evidence="1">The sequence shown here is derived from an EMBL/GenBank/DDBJ whole genome shotgun (WGS) entry which is preliminary data.</text>
</comment>
<gene>
    <name evidence="1" type="ORF">CEXT_262221</name>
</gene>